<protein>
    <submittedName>
        <fullName evidence="2">AhpC/TSA family protein</fullName>
    </submittedName>
</protein>
<dbReference type="PANTHER" id="PTHR42852:SF13">
    <property type="entry name" value="PROTEIN DIPZ"/>
    <property type="match status" value="1"/>
</dbReference>
<evidence type="ECO:0000313" key="3">
    <source>
        <dbReference type="Proteomes" id="UP000005090"/>
    </source>
</evidence>
<dbReference type="SUPFAM" id="SSF52833">
    <property type="entry name" value="Thioredoxin-like"/>
    <property type="match status" value="1"/>
</dbReference>
<dbReference type="RefSeq" id="WP_005373191.1">
    <property type="nucleotide sequence ID" value="NZ_CM001475.1"/>
</dbReference>
<reference evidence="2 3" key="1">
    <citation type="journal article" date="2013" name="Genome Announc.">
        <title>Genome Sequence of the Obligate Gammaproteobacterial Methanotroph Methylomicrobium album Strain BG8.</title>
        <authorList>
            <person name="Kits K.D."/>
            <person name="Kalyuzhnaya M.G."/>
            <person name="Klotz M.G."/>
            <person name="Jetten M.S."/>
            <person name="Op den Camp H.J."/>
            <person name="Vuilleumier S."/>
            <person name="Bringel F."/>
            <person name="Dispirito A.A."/>
            <person name="Murrell J.C."/>
            <person name="Bruce D."/>
            <person name="Cheng J.F."/>
            <person name="Copeland A."/>
            <person name="Goodwin L."/>
            <person name="Hauser L."/>
            <person name="Lajus A."/>
            <person name="Land M.L."/>
            <person name="Lapidus A."/>
            <person name="Lucas S."/>
            <person name="Medigue C."/>
            <person name="Pitluck S."/>
            <person name="Woyke T."/>
            <person name="Zeytun A."/>
            <person name="Stein L.Y."/>
        </authorList>
    </citation>
    <scope>NUCLEOTIDE SEQUENCE [LARGE SCALE GENOMIC DNA]</scope>
    <source>
        <strain evidence="2 3">BG8</strain>
    </source>
</reference>
<dbReference type="STRING" id="686340.Metal_2849"/>
<gene>
    <name evidence="2" type="ORF">Metal_2849</name>
</gene>
<dbReference type="eggNOG" id="COG0526">
    <property type="taxonomic scope" value="Bacteria"/>
</dbReference>
<dbReference type="CDD" id="cd02966">
    <property type="entry name" value="TlpA_like_family"/>
    <property type="match status" value="1"/>
</dbReference>
<name>H8GL57_METAL</name>
<sequence>MTDNFAMIGKKAPLLAVSEWIQGEPVNFDQLRDRVVLVEVFQVNCPGCFLYALPEAVELHRKYAGNGLTVLGIATAFEDFDKNTLENLRALAERNEVIGETFKALSRHGALDQGRLPYRIPFPLAMDRLTERQGEISETEILDFIHGRLPDFDRQPDHYRQQVVDQVRSYLEPQHYRAETFERFRLKGTPSQILVDRQGILRACEFGAFPDLENRLLELLRE</sequence>
<dbReference type="HOGENOM" id="CLU_108778_0_0_6"/>
<dbReference type="Proteomes" id="UP000005090">
    <property type="component" value="Chromosome"/>
</dbReference>
<dbReference type="PROSITE" id="PS51352">
    <property type="entry name" value="THIOREDOXIN_2"/>
    <property type="match status" value="1"/>
</dbReference>
<proteinExistence type="predicted"/>
<dbReference type="Gene3D" id="3.40.30.10">
    <property type="entry name" value="Glutaredoxin"/>
    <property type="match status" value="1"/>
</dbReference>
<dbReference type="InterPro" id="IPR050553">
    <property type="entry name" value="Thioredoxin_ResA/DsbE_sf"/>
</dbReference>
<feature type="domain" description="Thioredoxin" evidence="1">
    <location>
        <begin position="6"/>
        <end position="169"/>
    </location>
</feature>
<organism evidence="2 3">
    <name type="scientific">Methylomicrobium album BG8</name>
    <dbReference type="NCBI Taxonomy" id="686340"/>
    <lineage>
        <taxon>Bacteria</taxon>
        <taxon>Pseudomonadati</taxon>
        <taxon>Pseudomonadota</taxon>
        <taxon>Gammaproteobacteria</taxon>
        <taxon>Methylococcales</taxon>
        <taxon>Methylococcaceae</taxon>
        <taxon>Methylomicrobium</taxon>
    </lineage>
</organism>
<dbReference type="EMBL" id="CM001475">
    <property type="protein sequence ID" value="EIC30538.1"/>
    <property type="molecule type" value="Genomic_DNA"/>
</dbReference>
<dbReference type="InterPro" id="IPR036249">
    <property type="entry name" value="Thioredoxin-like_sf"/>
</dbReference>
<dbReference type="PANTHER" id="PTHR42852">
    <property type="entry name" value="THIOL:DISULFIDE INTERCHANGE PROTEIN DSBE"/>
    <property type="match status" value="1"/>
</dbReference>
<evidence type="ECO:0000313" key="2">
    <source>
        <dbReference type="EMBL" id="EIC30538.1"/>
    </source>
</evidence>
<dbReference type="InterPro" id="IPR013766">
    <property type="entry name" value="Thioredoxin_domain"/>
</dbReference>
<keyword evidence="3" id="KW-1185">Reference proteome</keyword>
<dbReference type="AlphaFoldDB" id="H8GL57"/>
<accession>H8GL57</accession>
<evidence type="ECO:0000259" key="1">
    <source>
        <dbReference type="PROSITE" id="PS51352"/>
    </source>
</evidence>